<reference evidence="1 2" key="1">
    <citation type="submission" date="2013-01" db="EMBL/GenBank/DDBJ databases">
        <authorList>
            <person name="Harkins D.M."/>
            <person name="Durkin A.S."/>
            <person name="Brinkac L.M."/>
            <person name="Haft D.H."/>
            <person name="Selengut J.D."/>
            <person name="Sanka R."/>
            <person name="DePew J."/>
            <person name="Purushe J."/>
            <person name="Matthias M.A."/>
            <person name="Vinetz J.M."/>
            <person name="Sutton G.G."/>
            <person name="Nierman W.C."/>
            <person name="Fouts D.E."/>
        </authorList>
    </citation>
    <scope>NUCLEOTIDE SEQUENCE [LARGE SCALE GENOMIC DNA]</scope>
    <source>
        <strain evidence="1 2">ZUN142</strain>
    </source>
</reference>
<dbReference type="AlphaFoldDB" id="M6UUP7"/>
<gene>
    <name evidence="1" type="ORF">LEP1GSC186_4399</name>
</gene>
<organism evidence="1 2">
    <name type="scientific">Leptospira noguchii serovar Autumnalis str. ZUN142</name>
    <dbReference type="NCBI Taxonomy" id="1085540"/>
    <lineage>
        <taxon>Bacteria</taxon>
        <taxon>Pseudomonadati</taxon>
        <taxon>Spirochaetota</taxon>
        <taxon>Spirochaetia</taxon>
        <taxon>Leptospirales</taxon>
        <taxon>Leptospiraceae</taxon>
        <taxon>Leptospira</taxon>
    </lineage>
</organism>
<dbReference type="EMBL" id="AHOP02000025">
    <property type="protein sequence ID" value="EMO40988.1"/>
    <property type="molecule type" value="Genomic_DNA"/>
</dbReference>
<evidence type="ECO:0000313" key="2">
    <source>
        <dbReference type="Proteomes" id="UP000012153"/>
    </source>
</evidence>
<protein>
    <submittedName>
        <fullName evidence="1">Uncharacterized protein</fullName>
    </submittedName>
</protein>
<accession>M6UUP7</accession>
<name>M6UUP7_9LEPT</name>
<dbReference type="Proteomes" id="UP000012153">
    <property type="component" value="Unassembled WGS sequence"/>
</dbReference>
<evidence type="ECO:0000313" key="1">
    <source>
        <dbReference type="EMBL" id="EMO40988.1"/>
    </source>
</evidence>
<proteinExistence type="predicted"/>
<sequence>MKNLRVRANIQNVVICENFIRNSKNYCLGILKQAQNTSHKHFRKT</sequence>
<comment type="caution">
    <text evidence="1">The sequence shown here is derived from an EMBL/GenBank/DDBJ whole genome shotgun (WGS) entry which is preliminary data.</text>
</comment>